<gene>
    <name evidence="1" type="ORF">GCU60_03265</name>
</gene>
<evidence type="ECO:0000313" key="1">
    <source>
        <dbReference type="EMBL" id="NEK84786.1"/>
    </source>
</evidence>
<sequence>MAEPTRAGAAPAPVPGDGPSEFVEQMYLAVVEEHWLWEVPLGLSDGHGGYEHGPWDPAECSRQLLAWFDAGLVELYTDPPDDAPRPQNVAEWRAWHQGRYRVEDGPGIARAVLADPSRWTGSPGDGFLRLAPTDAGMAPDAAWV</sequence>
<dbReference type="EMBL" id="JAAGWG010000004">
    <property type="protein sequence ID" value="NEK84786.1"/>
    <property type="molecule type" value="Genomic_DNA"/>
</dbReference>
<protein>
    <submittedName>
        <fullName evidence="1">Uncharacterized protein</fullName>
    </submittedName>
</protein>
<evidence type="ECO:0000313" key="2">
    <source>
        <dbReference type="Proteomes" id="UP000479241"/>
    </source>
</evidence>
<proteinExistence type="predicted"/>
<name>A0A6L9VYB2_9ACTN</name>
<dbReference type="AlphaFoldDB" id="A0A6L9VYB2"/>
<accession>A0A6L9VYB2</accession>
<reference evidence="1 2" key="1">
    <citation type="submission" date="2019-12" db="EMBL/GenBank/DDBJ databases">
        <title>the WGS of Blastococcus saxobsidens 67B17.</title>
        <authorList>
            <person name="Jiang Z."/>
        </authorList>
    </citation>
    <scope>NUCLEOTIDE SEQUENCE [LARGE SCALE GENOMIC DNA]</scope>
    <source>
        <strain evidence="1 2">67B17</strain>
    </source>
</reference>
<dbReference type="Proteomes" id="UP000479241">
    <property type="component" value="Unassembled WGS sequence"/>
</dbReference>
<dbReference type="RefSeq" id="WP_163202211.1">
    <property type="nucleotide sequence ID" value="NZ_JAAGWG010000004.1"/>
</dbReference>
<organism evidence="1 2">
    <name type="scientific">Blastococcus saxobsidens</name>
    <dbReference type="NCBI Taxonomy" id="138336"/>
    <lineage>
        <taxon>Bacteria</taxon>
        <taxon>Bacillati</taxon>
        <taxon>Actinomycetota</taxon>
        <taxon>Actinomycetes</taxon>
        <taxon>Geodermatophilales</taxon>
        <taxon>Geodermatophilaceae</taxon>
        <taxon>Blastococcus</taxon>
    </lineage>
</organism>
<comment type="caution">
    <text evidence="1">The sequence shown here is derived from an EMBL/GenBank/DDBJ whole genome shotgun (WGS) entry which is preliminary data.</text>
</comment>